<dbReference type="EMBL" id="AP028907">
    <property type="protein sequence ID" value="BES82194.1"/>
    <property type="molecule type" value="Genomic_DNA"/>
</dbReference>
<proteinExistence type="predicted"/>
<name>A0ABM8J0D6_9CREN</name>
<evidence type="ECO:0000313" key="1">
    <source>
        <dbReference type="EMBL" id="BES82194.1"/>
    </source>
</evidence>
<gene>
    <name evidence="1" type="ORF">PABY_17610</name>
</gene>
<dbReference type="Pfam" id="PF14076">
    <property type="entry name" value="DUF4258"/>
    <property type="match status" value="1"/>
</dbReference>
<evidence type="ECO:0000313" key="2">
    <source>
        <dbReference type="Proteomes" id="UP001341135"/>
    </source>
</evidence>
<sequence length="80" mass="9415">MKIRCTFHAIERMRQRGIKREEVEDCLDDPDRILEVEELKCVKRLNGKVLVVVYRKDADAVVVITAFRSSKLHRYLQTAL</sequence>
<organism evidence="1 2">
    <name type="scientific">Pyrodictium abyssi</name>
    <dbReference type="NCBI Taxonomy" id="54256"/>
    <lineage>
        <taxon>Archaea</taxon>
        <taxon>Thermoproteota</taxon>
        <taxon>Thermoprotei</taxon>
        <taxon>Desulfurococcales</taxon>
        <taxon>Pyrodictiaceae</taxon>
        <taxon>Pyrodictium</taxon>
    </lineage>
</organism>
<accession>A0ABM8J0D6</accession>
<keyword evidence="2" id="KW-1185">Reference proteome</keyword>
<dbReference type="InterPro" id="IPR025354">
    <property type="entry name" value="DUF4258"/>
</dbReference>
<protein>
    <recommendedName>
        <fullName evidence="3">DUF4258 domain-containing protein</fullName>
    </recommendedName>
</protein>
<dbReference type="GeneID" id="89289769"/>
<evidence type="ECO:0008006" key="3">
    <source>
        <dbReference type="Google" id="ProtNLM"/>
    </source>
</evidence>
<dbReference type="RefSeq" id="WP_338249279.1">
    <property type="nucleotide sequence ID" value="NZ_AP028907.1"/>
</dbReference>
<reference evidence="1 2" key="1">
    <citation type="submission" date="2023-09" db="EMBL/GenBank/DDBJ databases">
        <title>Pyrofollis japonicus gen. nov. sp. nov., a novel member of the family Pyrodictiaceae isolated from the Iheya North hydrothermal field.</title>
        <authorList>
            <person name="Miyazaki U."/>
            <person name="Sanari M."/>
            <person name="Tame A."/>
            <person name="Kitajima M."/>
            <person name="Okamoto A."/>
            <person name="Sawayama S."/>
            <person name="Miyazaki J."/>
            <person name="Takai K."/>
            <person name="Nakagawa S."/>
        </authorList>
    </citation>
    <scope>NUCLEOTIDE SEQUENCE [LARGE SCALE GENOMIC DNA]</scope>
    <source>
        <strain evidence="1 2">AV2</strain>
    </source>
</reference>
<dbReference type="Proteomes" id="UP001341135">
    <property type="component" value="Chromosome"/>
</dbReference>